<protein>
    <submittedName>
        <fullName evidence="2">Unannotated protein</fullName>
    </submittedName>
</protein>
<evidence type="ECO:0000313" key="1">
    <source>
        <dbReference type="EMBL" id="CAB4592885.1"/>
    </source>
</evidence>
<evidence type="ECO:0000313" key="5">
    <source>
        <dbReference type="EMBL" id="CAB4876372.1"/>
    </source>
</evidence>
<sequence>MRRTYFSTKGITRVLLLVAVFASTFTSTEIASSAQLYKVRIGEIGKTDLFFVGHKAFKYTERGYNSYYGANLYLIPCLTAKDSDCIESLSYRVSNSQEWKKAELDSSWTIPATGVPMIGSDKGSNATFVIKSLVATPADPENNYPASGATSIWKVSQTGHDSNFRLFLNFNLSGTNPDPKSEKIIWKEFTTQVLPISGYFPHSGGIPSGRADNSFGNISGLKVKVRVGILKQILNGWVHSRTTNPELSYGVDSSSGEFVDFSGAPLSVPTAEAVMDATQYLSVWKKPYFEALVKLYGLPDLSDLVKNPPGVGMWPSTSGIEQGELKMWSAYEPYWSKTAASISSLWKISGEGNLNLQKFNSSECVSQGKIDGILATNATQYSPTPPIFDESSQELSYQLAAPHFKDANEEFKGTYSLVISEKLAHCIWGKSLTNASARVSILNSDGRSSVVSQSLNKRSGFYYFDVNGFGFSAPTIRIKLTQDAVADSPTPSATPTPKIAIATPKKMSTITCIKGKTTKKITGVIPKCPAGYKKK</sequence>
<organism evidence="2">
    <name type="scientific">freshwater metagenome</name>
    <dbReference type="NCBI Taxonomy" id="449393"/>
    <lineage>
        <taxon>unclassified sequences</taxon>
        <taxon>metagenomes</taxon>
        <taxon>ecological metagenomes</taxon>
    </lineage>
</organism>
<dbReference type="EMBL" id="CAEZZS010000001">
    <property type="protein sequence ID" value="CAB4766512.1"/>
    <property type="molecule type" value="Genomic_DNA"/>
</dbReference>
<dbReference type="EMBL" id="CAEZYJ010000052">
    <property type="protein sequence ID" value="CAB4718599.1"/>
    <property type="molecule type" value="Genomic_DNA"/>
</dbReference>
<evidence type="ECO:0000313" key="3">
    <source>
        <dbReference type="EMBL" id="CAB4718599.1"/>
    </source>
</evidence>
<evidence type="ECO:0000313" key="6">
    <source>
        <dbReference type="EMBL" id="CAB5033024.1"/>
    </source>
</evidence>
<gene>
    <name evidence="1" type="ORF">UFOPK1811_00280</name>
    <name evidence="2" type="ORF">UFOPK2360_01382</name>
    <name evidence="3" type="ORF">UFOPK2659_00495</name>
    <name evidence="4" type="ORF">UFOPK2922_00058</name>
    <name evidence="5" type="ORF">UFOPK3306_01223</name>
    <name evidence="6" type="ORF">UFOPK4209_00032</name>
</gene>
<dbReference type="EMBL" id="CAFBPY010000002">
    <property type="protein sequence ID" value="CAB5033024.1"/>
    <property type="molecule type" value="Genomic_DNA"/>
</dbReference>
<dbReference type="EMBL" id="CAEZUJ010000006">
    <property type="protein sequence ID" value="CAB4592885.1"/>
    <property type="molecule type" value="Genomic_DNA"/>
</dbReference>
<evidence type="ECO:0000313" key="4">
    <source>
        <dbReference type="EMBL" id="CAB4766512.1"/>
    </source>
</evidence>
<accession>A0A6J6PGM2</accession>
<evidence type="ECO:0000313" key="2">
    <source>
        <dbReference type="EMBL" id="CAB4695853.1"/>
    </source>
</evidence>
<proteinExistence type="predicted"/>
<dbReference type="EMBL" id="CAFBLI010000125">
    <property type="protein sequence ID" value="CAB4876372.1"/>
    <property type="molecule type" value="Genomic_DNA"/>
</dbReference>
<reference evidence="2" key="1">
    <citation type="submission" date="2020-05" db="EMBL/GenBank/DDBJ databases">
        <authorList>
            <person name="Chiriac C."/>
            <person name="Salcher M."/>
            <person name="Ghai R."/>
            <person name="Kavagutti S V."/>
        </authorList>
    </citation>
    <scope>NUCLEOTIDE SEQUENCE</scope>
</reference>
<dbReference type="AlphaFoldDB" id="A0A6J6PGM2"/>
<name>A0A6J6PGM2_9ZZZZ</name>
<dbReference type="EMBL" id="CAEZXH010000136">
    <property type="protein sequence ID" value="CAB4695853.1"/>
    <property type="molecule type" value="Genomic_DNA"/>
</dbReference>